<comment type="function">
    <text evidence="8">Catalyzes the ATP-dependent amidation of deamido-NAD to form NAD. Uses ammonia as a nitrogen source.</text>
</comment>
<comment type="caution">
    <text evidence="12">The sequence shown here is derived from an EMBL/GenBank/DDBJ whole genome shotgun (WGS) entry which is preliminary data.</text>
</comment>
<dbReference type="CDD" id="cd00553">
    <property type="entry name" value="NAD_synthase"/>
    <property type="match status" value="1"/>
</dbReference>
<sequence>MHVLPRINAAKVERLLAESLRKYVFEEAGREGGVVGVSGGVDSAVAAVLTARALGPERTHLMILPSAATPREDLEDAFRVVEHAGVPRENVEVIDIEPLLQAFDRALGEMTPLERGNVAARVRMIVLHQRAYRRRYLVIGSGDRSELLIGYFTKYGDGGVDVLPLGGLYKTWVRQLALHLGLPERIALKPSSPRLWPGHTAEAELGMSYEVIDPVLYAVFDLGLSAEEAARRVGVSITSVERILQMHKRSEHKRRPPPVLNLPLSEILEG</sequence>
<evidence type="ECO:0000256" key="10">
    <source>
        <dbReference type="RuleBase" id="RU003812"/>
    </source>
</evidence>
<keyword evidence="3 8" id="KW-0479">Metal-binding</keyword>
<feature type="binding site" evidence="8">
    <location>
        <position position="170"/>
    </location>
    <ligand>
        <name>ATP</name>
        <dbReference type="ChEBI" id="CHEBI:30616"/>
    </ligand>
</feature>
<feature type="binding site" evidence="8">
    <location>
        <position position="146"/>
    </location>
    <ligand>
        <name>Mg(2+)</name>
        <dbReference type="ChEBI" id="CHEBI:18420"/>
    </ligand>
</feature>
<organism evidence="12">
    <name type="scientific">Thermofilum pendens</name>
    <dbReference type="NCBI Taxonomy" id="2269"/>
    <lineage>
        <taxon>Archaea</taxon>
        <taxon>Thermoproteota</taxon>
        <taxon>Thermoprotei</taxon>
        <taxon>Thermofilales</taxon>
        <taxon>Thermofilaceae</taxon>
        <taxon>Thermofilum</taxon>
    </lineage>
</organism>
<dbReference type="EMBL" id="DTFI01000105">
    <property type="protein sequence ID" value="HGI43563.1"/>
    <property type="molecule type" value="Genomic_DNA"/>
</dbReference>
<dbReference type="GO" id="GO:0005524">
    <property type="term" value="F:ATP binding"/>
    <property type="evidence" value="ECO:0007669"/>
    <property type="project" value="UniProtKB-UniRule"/>
</dbReference>
<evidence type="ECO:0000256" key="6">
    <source>
        <dbReference type="ARBA" id="ARBA00022842"/>
    </source>
</evidence>
<dbReference type="GO" id="GO:0046872">
    <property type="term" value="F:metal ion binding"/>
    <property type="evidence" value="ECO:0007669"/>
    <property type="project" value="UniProtKB-KW"/>
</dbReference>
<comment type="subunit">
    <text evidence="8">Homodimer.</text>
</comment>
<accession>A0A7C4B9H6</accession>
<evidence type="ECO:0000259" key="11">
    <source>
        <dbReference type="Pfam" id="PF02540"/>
    </source>
</evidence>
<dbReference type="SUPFAM" id="SSF52402">
    <property type="entry name" value="Adenine nucleotide alpha hydrolases-like"/>
    <property type="match status" value="1"/>
</dbReference>
<evidence type="ECO:0000313" key="12">
    <source>
        <dbReference type="EMBL" id="HGI43563.1"/>
    </source>
</evidence>
<reference evidence="12" key="1">
    <citation type="journal article" date="2020" name="mSystems">
        <title>Genome- and Community-Level Interaction Insights into Carbon Utilization and Element Cycling Functions of Hydrothermarchaeota in Hydrothermal Sediment.</title>
        <authorList>
            <person name="Zhou Z."/>
            <person name="Liu Y."/>
            <person name="Xu W."/>
            <person name="Pan J."/>
            <person name="Luo Z.H."/>
            <person name="Li M."/>
        </authorList>
    </citation>
    <scope>NUCLEOTIDE SEQUENCE [LARGE SCALE GENOMIC DNA]</scope>
    <source>
        <strain evidence="12">SpSt-735</strain>
    </source>
</reference>
<dbReference type="InterPro" id="IPR022310">
    <property type="entry name" value="NAD/GMP_synthase"/>
</dbReference>
<dbReference type="AlphaFoldDB" id="A0A7C4B9H6"/>
<proteinExistence type="inferred from homology"/>
<gene>
    <name evidence="8" type="primary">nadE</name>
    <name evidence="12" type="ORF">ENV17_04160</name>
</gene>
<comment type="pathway">
    <text evidence="8">Cofactor biosynthesis; NAD(+) biosynthesis; NAD(+) from deamido-NAD(+) (ammonia route): step 1/1.</text>
</comment>
<evidence type="ECO:0000256" key="3">
    <source>
        <dbReference type="ARBA" id="ARBA00022723"/>
    </source>
</evidence>
<feature type="binding site" evidence="8">
    <location>
        <position position="42"/>
    </location>
    <ligand>
        <name>Mg(2+)</name>
        <dbReference type="ChEBI" id="CHEBI:18420"/>
    </ligand>
</feature>
<comment type="catalytic activity">
    <reaction evidence="8 10">
        <text>deamido-NAD(+) + NH4(+) + ATP = AMP + diphosphate + NAD(+) + H(+)</text>
        <dbReference type="Rhea" id="RHEA:21188"/>
        <dbReference type="ChEBI" id="CHEBI:15378"/>
        <dbReference type="ChEBI" id="CHEBI:28938"/>
        <dbReference type="ChEBI" id="CHEBI:30616"/>
        <dbReference type="ChEBI" id="CHEBI:33019"/>
        <dbReference type="ChEBI" id="CHEBI:57540"/>
        <dbReference type="ChEBI" id="CHEBI:58437"/>
        <dbReference type="ChEBI" id="CHEBI:456215"/>
        <dbReference type="EC" id="6.3.1.5"/>
    </reaction>
</comment>
<comment type="similarity">
    <text evidence="1 8 9">Belongs to the NAD synthetase family.</text>
</comment>
<dbReference type="PANTHER" id="PTHR23090:SF9">
    <property type="entry name" value="GLUTAMINE-DEPENDENT NAD(+) SYNTHETASE"/>
    <property type="match status" value="1"/>
</dbReference>
<evidence type="ECO:0000256" key="9">
    <source>
        <dbReference type="RuleBase" id="RU003811"/>
    </source>
</evidence>
<dbReference type="GO" id="GO:0003952">
    <property type="term" value="F:NAD+ synthase (glutamine-hydrolyzing) activity"/>
    <property type="evidence" value="ECO:0007669"/>
    <property type="project" value="InterPro"/>
</dbReference>
<feature type="binding site" evidence="8">
    <location>
        <position position="161"/>
    </location>
    <ligand>
        <name>deamido-NAD(+)</name>
        <dbReference type="ChEBI" id="CHEBI:58437"/>
        <note>ligand shared between two neighboring subunits</note>
    </ligand>
</feature>
<dbReference type="Pfam" id="PF02540">
    <property type="entry name" value="NAD_synthase"/>
    <property type="match status" value="1"/>
</dbReference>
<dbReference type="EC" id="6.3.1.5" evidence="8 10"/>
<feature type="domain" description="NAD/GMP synthase" evidence="11">
    <location>
        <begin position="16"/>
        <end position="257"/>
    </location>
</feature>
<feature type="binding site" description="in other chain" evidence="8">
    <location>
        <begin position="252"/>
        <end position="253"/>
    </location>
    <ligand>
        <name>deamido-NAD(+)</name>
        <dbReference type="ChEBI" id="CHEBI:58437"/>
        <note>ligand shared between two neighboring subunits</note>
    </ligand>
</feature>
<dbReference type="GO" id="GO:0004359">
    <property type="term" value="F:glutaminase activity"/>
    <property type="evidence" value="ECO:0007669"/>
    <property type="project" value="InterPro"/>
</dbReference>
<evidence type="ECO:0000256" key="8">
    <source>
        <dbReference type="HAMAP-Rule" id="MF_00193"/>
    </source>
</evidence>
<dbReference type="InterPro" id="IPR003694">
    <property type="entry name" value="NAD_synthase"/>
</dbReference>
<evidence type="ECO:0000256" key="5">
    <source>
        <dbReference type="ARBA" id="ARBA00022840"/>
    </source>
</evidence>
<feature type="binding site" evidence="8">
    <location>
        <position position="192"/>
    </location>
    <ligand>
        <name>ATP</name>
        <dbReference type="ChEBI" id="CHEBI:30616"/>
    </ligand>
</feature>
<evidence type="ECO:0000256" key="2">
    <source>
        <dbReference type="ARBA" id="ARBA00022598"/>
    </source>
</evidence>
<dbReference type="PANTHER" id="PTHR23090">
    <property type="entry name" value="NH 3 /GLUTAMINE-DEPENDENT NAD + SYNTHETASE"/>
    <property type="match status" value="1"/>
</dbReference>
<dbReference type="HAMAP" id="MF_00193">
    <property type="entry name" value="NadE_ammonia_dep"/>
    <property type="match status" value="1"/>
</dbReference>
<feature type="binding site" description="in other chain" evidence="8">
    <location>
        <position position="121"/>
    </location>
    <ligand>
        <name>deamido-NAD(+)</name>
        <dbReference type="ChEBI" id="CHEBI:58437"/>
        <note>ligand shared between two neighboring subunits</note>
    </ligand>
</feature>
<feature type="binding site" description="in other chain" evidence="8">
    <location>
        <position position="154"/>
    </location>
    <ligand>
        <name>deamido-NAD(+)</name>
        <dbReference type="ChEBI" id="CHEBI:58437"/>
        <note>ligand shared between two neighboring subunits</note>
    </ligand>
</feature>
<dbReference type="InterPro" id="IPR014729">
    <property type="entry name" value="Rossmann-like_a/b/a_fold"/>
</dbReference>
<evidence type="ECO:0000256" key="4">
    <source>
        <dbReference type="ARBA" id="ARBA00022741"/>
    </source>
</evidence>
<keyword evidence="5 8" id="KW-0067">ATP-binding</keyword>
<dbReference type="GO" id="GO:0008795">
    <property type="term" value="F:NAD+ synthase activity"/>
    <property type="evidence" value="ECO:0007669"/>
    <property type="project" value="UniProtKB-UniRule"/>
</dbReference>
<keyword evidence="7 8" id="KW-0520">NAD</keyword>
<keyword evidence="4 8" id="KW-0547">Nucleotide-binding</keyword>
<evidence type="ECO:0000256" key="7">
    <source>
        <dbReference type="ARBA" id="ARBA00023027"/>
    </source>
</evidence>
<keyword evidence="2 8" id="KW-0436">Ligase</keyword>
<feature type="binding site" evidence="8">
    <location>
        <begin position="36"/>
        <end position="43"/>
    </location>
    <ligand>
        <name>ATP</name>
        <dbReference type="ChEBI" id="CHEBI:30616"/>
    </ligand>
</feature>
<dbReference type="Gene3D" id="3.40.50.620">
    <property type="entry name" value="HUPs"/>
    <property type="match status" value="1"/>
</dbReference>
<name>A0A7C4B9H6_THEPE</name>
<dbReference type="NCBIfam" id="TIGR00552">
    <property type="entry name" value="nadE"/>
    <property type="match status" value="1"/>
</dbReference>
<keyword evidence="6 8" id="KW-0460">Magnesium</keyword>
<dbReference type="GO" id="GO:0009435">
    <property type="term" value="P:NAD+ biosynthetic process"/>
    <property type="evidence" value="ECO:0007669"/>
    <property type="project" value="UniProtKB-UniRule"/>
</dbReference>
<evidence type="ECO:0000256" key="1">
    <source>
        <dbReference type="ARBA" id="ARBA00005859"/>
    </source>
</evidence>
<dbReference type="UniPathway" id="UPA00253">
    <property type="reaction ID" value="UER00333"/>
</dbReference>
<dbReference type="InterPro" id="IPR022926">
    <property type="entry name" value="NH(3)-dep_NAD(+)_synth"/>
</dbReference>
<comment type="caution">
    <text evidence="8">Lacks conserved residue(s) required for the propagation of feature annotation.</text>
</comment>
<dbReference type="NCBIfam" id="NF010587">
    <property type="entry name" value="PRK13980.1"/>
    <property type="match status" value="1"/>
</dbReference>
<dbReference type="GO" id="GO:0005737">
    <property type="term" value="C:cytoplasm"/>
    <property type="evidence" value="ECO:0007669"/>
    <property type="project" value="InterPro"/>
</dbReference>
<protein>
    <recommendedName>
        <fullName evidence="8 10">NH(3)-dependent NAD(+) synthetase</fullName>
        <ecNumber evidence="8 10">6.3.1.5</ecNumber>
    </recommendedName>
</protein>